<dbReference type="AlphaFoldDB" id="A0A8H6XL98"/>
<accession>A0A8H6XL98</accession>
<proteinExistence type="predicted"/>
<dbReference type="Proteomes" id="UP000620124">
    <property type="component" value="Unassembled WGS sequence"/>
</dbReference>
<reference evidence="1" key="1">
    <citation type="submission" date="2020-05" db="EMBL/GenBank/DDBJ databases">
        <title>Mycena genomes resolve the evolution of fungal bioluminescence.</title>
        <authorList>
            <person name="Tsai I.J."/>
        </authorList>
    </citation>
    <scope>NUCLEOTIDE SEQUENCE</scope>
    <source>
        <strain evidence="1">CCC161011</strain>
    </source>
</reference>
<gene>
    <name evidence="1" type="ORF">MVEN_01823600</name>
</gene>
<evidence type="ECO:0000313" key="2">
    <source>
        <dbReference type="Proteomes" id="UP000620124"/>
    </source>
</evidence>
<organism evidence="1 2">
    <name type="scientific">Mycena venus</name>
    <dbReference type="NCBI Taxonomy" id="2733690"/>
    <lineage>
        <taxon>Eukaryota</taxon>
        <taxon>Fungi</taxon>
        <taxon>Dikarya</taxon>
        <taxon>Basidiomycota</taxon>
        <taxon>Agaricomycotina</taxon>
        <taxon>Agaricomycetes</taxon>
        <taxon>Agaricomycetidae</taxon>
        <taxon>Agaricales</taxon>
        <taxon>Marasmiineae</taxon>
        <taxon>Mycenaceae</taxon>
        <taxon>Mycena</taxon>
    </lineage>
</organism>
<comment type="caution">
    <text evidence="1">The sequence shown here is derived from an EMBL/GenBank/DDBJ whole genome shotgun (WGS) entry which is preliminary data.</text>
</comment>
<dbReference type="Gene3D" id="3.80.10.10">
    <property type="entry name" value="Ribonuclease Inhibitor"/>
    <property type="match status" value="1"/>
</dbReference>
<evidence type="ECO:0000313" key="1">
    <source>
        <dbReference type="EMBL" id="KAF7342350.1"/>
    </source>
</evidence>
<name>A0A8H6XL98_9AGAR</name>
<protein>
    <submittedName>
        <fullName evidence="1">Uncharacterized protein</fullName>
    </submittedName>
</protein>
<dbReference type="EMBL" id="JACAZI010000017">
    <property type="protein sequence ID" value="KAF7342350.1"/>
    <property type="molecule type" value="Genomic_DNA"/>
</dbReference>
<keyword evidence="2" id="KW-1185">Reference proteome</keyword>
<dbReference type="SUPFAM" id="SSF52047">
    <property type="entry name" value="RNI-like"/>
    <property type="match status" value="1"/>
</dbReference>
<dbReference type="OrthoDB" id="2745898at2759"/>
<sequence length="420" mass="45831">MTSIPQEVVEVILVDFDPVADRNSLKSISLTATNFTGPSQRCLFRTLGLHGPRTPGWCPTFDRALNLLNGSPHIASYVKDLTIRLPLTTAPEQHDPLERLLPKFENVRRFILDGVGISWVDLQPGLQSTLTAFLLGSSFEKLHLIHISDIPLHIITIAAQIVPVISLQNVFIKKHPEMPRAEPNPCLLPRLTHLMVSSPHGIQSHLFQELILPSTTANLQRLAVEQSDTSAELIRALAPTLTELSLNCTATGNSFTLPFLPQLTTLELQVAPNWESILPAWLPATLSSLPDAVPALHTLTVRIALPVLDAHARKQDLALPGTQGTATILAAVDAILCGVVSLCVWELSMAGAKAAAGIPHHLSTRPGTSQRIEAREGNKHCALVFARFRAAVERNVVRMRAESALEVRYAEQLGYVESLP</sequence>
<dbReference type="InterPro" id="IPR032675">
    <property type="entry name" value="LRR_dom_sf"/>
</dbReference>